<accession>A0A232M628</accession>
<organism evidence="2 3">
    <name type="scientific">Elaphomyces granulatus</name>
    <dbReference type="NCBI Taxonomy" id="519963"/>
    <lineage>
        <taxon>Eukaryota</taxon>
        <taxon>Fungi</taxon>
        <taxon>Dikarya</taxon>
        <taxon>Ascomycota</taxon>
        <taxon>Pezizomycotina</taxon>
        <taxon>Eurotiomycetes</taxon>
        <taxon>Eurotiomycetidae</taxon>
        <taxon>Eurotiales</taxon>
        <taxon>Elaphomycetaceae</taxon>
        <taxon>Elaphomyces</taxon>
    </lineage>
</organism>
<keyword evidence="3" id="KW-1185">Reference proteome</keyword>
<feature type="compositionally biased region" description="Polar residues" evidence="1">
    <location>
        <begin position="503"/>
        <end position="513"/>
    </location>
</feature>
<feature type="region of interest" description="Disordered" evidence="1">
    <location>
        <begin position="446"/>
        <end position="814"/>
    </location>
</feature>
<gene>
    <name evidence="2" type="ORF">Egran_00367</name>
</gene>
<feature type="compositionally biased region" description="Low complexity" evidence="1">
    <location>
        <begin position="649"/>
        <end position="674"/>
    </location>
</feature>
<feature type="compositionally biased region" description="Polar residues" evidence="1">
    <location>
        <begin position="462"/>
        <end position="473"/>
    </location>
</feature>
<feature type="compositionally biased region" description="Low complexity" evidence="1">
    <location>
        <begin position="702"/>
        <end position="716"/>
    </location>
</feature>
<evidence type="ECO:0000313" key="2">
    <source>
        <dbReference type="EMBL" id="OXV11870.1"/>
    </source>
</evidence>
<sequence length="964" mass="104743">MAPAAQDDMGIEAHVPNLVNGQNSSFHRQFSEPLHVPSVRKSIWCGKYFQTPGIDETSHGDDFDQQVTPINPSIVKISMYDGEDDTDDDEGVNGDEEGDYVSDEDELEEADEQQGEDEGDEENEETEAGVEDAGEQEQIEYDIDFIAQHEGQDRNMTAEYGPDSIMEEELTVENGVDLFGEEDAESTAGEEAEFTAGDGMEGKLKELDDEFVDEPEANKLRGFSEEQEHASVEKRLASLWNIHKVINFSTDYDDGIADLDYSWDCTFRQSKRLKKRHSADIPNRPNPYERDTVLKGDFLQITPVERFLEQLRNPETKSYDELYSTTSNVAHALKVWQDEYLAIDHLSKMASRQAMKKTVNPRKAENRQVFEDKKEATLYGYKHDPRDSRVGIQDPFVQGGFKPTTTQLRKGKTNVSADNLNLDRWPPIFKFGMEYVPRFQDLPKIPGEVKQTRKRKAAQMEAANSANETNGVAESTPVVGTENDIEPPAKRQTRFSGGKRPSAQETPQAGTVPSNPPVRHRATTGHGRGTSARGSFGRESAGRGISNHKASAASKGPSRGASDRTASNRGGLAPGGGAPGRKASGHGTPNRSTPVRRTQLRGNPGRESSNRKPLVRSGQKHKASITPQSSQPSPVTPARTSARIPARKSQVNSVSPSSSLQARPAANKNVAAAPSTPNENPAPTTTISVSASDTTAANDSIPATSSPPATTPATSPNANGDDSVDSVELARREKIANSKNPKRTEAMLNHWEKFNREGRTRNPKRTRAQIEAARSVEAHKKATEPTKPSPKKRRNAEATTNDEPPTKSIKTESPMLAPIQPTLAPASAIPVAAPALAPAPPPPLAPLTLTPALPQYPPIEPRGVVPHYPPLAPNLSPMAPSFPTLAPNPPPLAPNPPTLAPNHPPLGPTPPPLGPAPSLSHLALSAPHPMAYPPHGYPTEYYVHYGAPPLILSPHHRGDHTNLI</sequence>
<reference evidence="2 3" key="1">
    <citation type="journal article" date="2015" name="Environ. Microbiol.">
        <title>Metagenome sequence of Elaphomyces granulatus from sporocarp tissue reveals Ascomycota ectomycorrhizal fingerprints of genome expansion and a Proteobacteria-rich microbiome.</title>
        <authorList>
            <person name="Quandt C.A."/>
            <person name="Kohler A."/>
            <person name="Hesse C.N."/>
            <person name="Sharpton T.J."/>
            <person name="Martin F."/>
            <person name="Spatafora J.W."/>
        </authorList>
    </citation>
    <scope>NUCLEOTIDE SEQUENCE [LARGE SCALE GENOMIC DNA]</scope>
    <source>
        <strain evidence="2 3">OSC145934</strain>
    </source>
</reference>
<feature type="compositionally biased region" description="Polar residues" evidence="1">
    <location>
        <begin position="675"/>
        <end position="698"/>
    </location>
</feature>
<protein>
    <submittedName>
        <fullName evidence="2">Uncharacterized protein</fullName>
    </submittedName>
</protein>
<feature type="region of interest" description="Disordered" evidence="1">
    <location>
        <begin position="80"/>
        <end position="136"/>
    </location>
</feature>
<feature type="region of interest" description="Disordered" evidence="1">
    <location>
        <begin position="887"/>
        <end position="913"/>
    </location>
</feature>
<dbReference type="Proteomes" id="UP000243515">
    <property type="component" value="Unassembled WGS sequence"/>
</dbReference>
<dbReference type="AlphaFoldDB" id="A0A232M628"/>
<feature type="compositionally biased region" description="Basic and acidic residues" evidence="1">
    <location>
        <begin position="774"/>
        <end position="784"/>
    </location>
</feature>
<evidence type="ECO:0000256" key="1">
    <source>
        <dbReference type="SAM" id="MobiDB-lite"/>
    </source>
</evidence>
<feature type="compositionally biased region" description="Acidic residues" evidence="1">
    <location>
        <begin position="81"/>
        <end position="136"/>
    </location>
</feature>
<name>A0A232M628_9EURO</name>
<evidence type="ECO:0000313" key="3">
    <source>
        <dbReference type="Proteomes" id="UP000243515"/>
    </source>
</evidence>
<dbReference type="OrthoDB" id="4115400at2759"/>
<proteinExistence type="predicted"/>
<comment type="caution">
    <text evidence="2">The sequence shown here is derived from an EMBL/GenBank/DDBJ whole genome shotgun (WGS) entry which is preliminary data.</text>
</comment>
<feature type="compositionally biased region" description="Basic and acidic residues" evidence="1">
    <location>
        <begin position="728"/>
        <end position="760"/>
    </location>
</feature>
<dbReference type="EMBL" id="NPHW01002246">
    <property type="protein sequence ID" value="OXV11870.1"/>
    <property type="molecule type" value="Genomic_DNA"/>
</dbReference>